<proteinExistence type="predicted"/>
<dbReference type="AlphaFoldDB" id="A0A081FYZ3"/>
<gene>
    <name evidence="1" type="ORF">ADIMK_2050</name>
</gene>
<name>A0A081FYZ3_9GAMM</name>
<organism evidence="1 2">
    <name type="scientific">Marinobacterium lacunae</name>
    <dbReference type="NCBI Taxonomy" id="1232683"/>
    <lineage>
        <taxon>Bacteria</taxon>
        <taxon>Pseudomonadati</taxon>
        <taxon>Pseudomonadota</taxon>
        <taxon>Gammaproteobacteria</taxon>
        <taxon>Oceanospirillales</taxon>
        <taxon>Oceanospirillaceae</taxon>
        <taxon>Marinobacterium</taxon>
    </lineage>
</organism>
<sequence>MLSRYSPGVDPISRLNMAINADALASPHQRLFGGVKCLGERLI</sequence>
<dbReference type="RefSeq" id="WP_255344274.1">
    <property type="nucleotide sequence ID" value="NZ_JMQN01000029.1"/>
</dbReference>
<evidence type="ECO:0000313" key="2">
    <source>
        <dbReference type="Proteomes" id="UP000028252"/>
    </source>
</evidence>
<dbReference type="STRING" id="1232683.ADIMK_2050"/>
<evidence type="ECO:0000313" key="1">
    <source>
        <dbReference type="EMBL" id="KEA63748.1"/>
    </source>
</evidence>
<comment type="caution">
    <text evidence="1">The sequence shown here is derived from an EMBL/GenBank/DDBJ whole genome shotgun (WGS) entry which is preliminary data.</text>
</comment>
<reference evidence="1 2" key="1">
    <citation type="submission" date="2014-04" db="EMBL/GenBank/DDBJ databases">
        <title>Marinobacterium kochiensis sp. nov., isolated from sediment sample collected from Kochi backwaters in Kerala, India.</title>
        <authorList>
            <person name="Singh A."/>
            <person name="Pinnaka A.K."/>
        </authorList>
    </citation>
    <scope>NUCLEOTIDE SEQUENCE [LARGE SCALE GENOMIC DNA]</scope>
    <source>
        <strain evidence="1 2">AK27</strain>
    </source>
</reference>
<protein>
    <submittedName>
        <fullName evidence="1">Uncharacterized protein</fullName>
    </submittedName>
</protein>
<dbReference type="PATRIC" id="fig|1232683.4.peg.2009"/>
<keyword evidence="2" id="KW-1185">Reference proteome</keyword>
<accession>A0A081FYZ3</accession>
<dbReference type="EMBL" id="JMQN01000029">
    <property type="protein sequence ID" value="KEA63748.1"/>
    <property type="molecule type" value="Genomic_DNA"/>
</dbReference>
<dbReference type="Proteomes" id="UP000028252">
    <property type="component" value="Unassembled WGS sequence"/>
</dbReference>